<evidence type="ECO:0008006" key="10">
    <source>
        <dbReference type="Google" id="ProtNLM"/>
    </source>
</evidence>
<dbReference type="PANTHER" id="PTHR24081">
    <property type="entry name" value="NUCLEAR RECEPTOR SUBFAMILY 0 GROUP B"/>
    <property type="match status" value="1"/>
</dbReference>
<reference evidence="8" key="1">
    <citation type="submission" date="2025-08" db="UniProtKB">
        <authorList>
            <consortium name="Ensembl"/>
        </authorList>
    </citation>
    <scope>IDENTIFICATION</scope>
</reference>
<dbReference type="Ensembl" id="ENSAZOT00000021839.1">
    <property type="protein sequence ID" value="ENSAZOP00000020326.1"/>
    <property type="gene ID" value="ENSAZOG00000013084.1"/>
</dbReference>
<evidence type="ECO:0000256" key="5">
    <source>
        <dbReference type="ARBA" id="ARBA00023163"/>
    </source>
</evidence>
<dbReference type="AlphaFoldDB" id="A0A8B9VEN9"/>
<dbReference type="GO" id="GO:0003714">
    <property type="term" value="F:transcription corepressor activity"/>
    <property type="evidence" value="ECO:0007669"/>
    <property type="project" value="TreeGrafter"/>
</dbReference>
<name>A0A8B9VEN9_9AVES</name>
<dbReference type="Proteomes" id="UP000694549">
    <property type="component" value="Unplaced"/>
</dbReference>
<reference evidence="8" key="2">
    <citation type="submission" date="2025-09" db="UniProtKB">
        <authorList>
            <consortium name="Ensembl"/>
        </authorList>
    </citation>
    <scope>IDENTIFICATION</scope>
</reference>
<keyword evidence="6" id="KW-0675">Receptor</keyword>
<evidence type="ECO:0000256" key="6">
    <source>
        <dbReference type="ARBA" id="ARBA00023170"/>
    </source>
</evidence>
<evidence type="ECO:0000256" key="2">
    <source>
        <dbReference type="ARBA" id="ARBA00004496"/>
    </source>
</evidence>
<evidence type="ECO:0000256" key="4">
    <source>
        <dbReference type="ARBA" id="ARBA00023015"/>
    </source>
</evidence>
<evidence type="ECO:0000313" key="9">
    <source>
        <dbReference type="Proteomes" id="UP000694549"/>
    </source>
</evidence>
<feature type="region of interest" description="Disordered" evidence="7">
    <location>
        <begin position="184"/>
        <end position="208"/>
    </location>
</feature>
<keyword evidence="4" id="KW-0805">Transcription regulation</keyword>
<proteinExistence type="predicted"/>
<dbReference type="GO" id="GO:0005737">
    <property type="term" value="C:cytoplasm"/>
    <property type="evidence" value="ECO:0007669"/>
    <property type="project" value="UniProtKB-SubCell"/>
</dbReference>
<evidence type="ECO:0000256" key="3">
    <source>
        <dbReference type="ARBA" id="ARBA00022490"/>
    </source>
</evidence>
<accession>A0A8B9VEN9</accession>
<organism evidence="8 9">
    <name type="scientific">Anas zonorhyncha</name>
    <name type="common">Eastern spot-billed duck</name>
    <dbReference type="NCBI Taxonomy" id="75864"/>
    <lineage>
        <taxon>Eukaryota</taxon>
        <taxon>Metazoa</taxon>
        <taxon>Chordata</taxon>
        <taxon>Craniata</taxon>
        <taxon>Vertebrata</taxon>
        <taxon>Euteleostomi</taxon>
        <taxon>Archelosauria</taxon>
        <taxon>Archosauria</taxon>
        <taxon>Dinosauria</taxon>
        <taxon>Saurischia</taxon>
        <taxon>Theropoda</taxon>
        <taxon>Coelurosauria</taxon>
        <taxon>Aves</taxon>
        <taxon>Neognathae</taxon>
        <taxon>Galloanserae</taxon>
        <taxon>Anseriformes</taxon>
        <taxon>Anatidae</taxon>
        <taxon>Anatinae</taxon>
        <taxon>Anas</taxon>
    </lineage>
</organism>
<comment type="subcellular location">
    <subcellularLocation>
        <location evidence="2">Cytoplasm</location>
    </subcellularLocation>
    <subcellularLocation>
        <location evidence="1">Nucleus</location>
    </subcellularLocation>
</comment>
<protein>
    <recommendedName>
        <fullName evidence="10">NR0B2</fullName>
    </recommendedName>
</protein>
<keyword evidence="3" id="KW-0963">Cytoplasm</keyword>
<sequence>ASSGTEKFGGCQCETSHAESILYQILNEESHCSCVDERSWLKKPGATCSRASGVLLKMSTFVRNLPSFYHNWAPPFVLGLAQEGVDFDLREVLGPSLLKKILIQSSTASSEPGSSSLGTSLAEVQKIKNLLWKFWDLDISVREYAYLKGIILFHSGKFSWKLHSCSSVTLWIRAFCRLLNPRRPSSPSRCLQRRPRASRRSPGSQVDDSGLKQLLGASTQPNLPFFYLLCCK</sequence>
<dbReference type="Gene3D" id="1.10.565.10">
    <property type="entry name" value="Retinoid X Receptor"/>
    <property type="match status" value="1"/>
</dbReference>
<evidence type="ECO:0000313" key="8">
    <source>
        <dbReference type="Ensembl" id="ENSAZOP00000020326.1"/>
    </source>
</evidence>
<keyword evidence="9" id="KW-1185">Reference proteome</keyword>
<dbReference type="InterPro" id="IPR035500">
    <property type="entry name" value="NHR-like_dom_sf"/>
</dbReference>
<keyword evidence="5" id="KW-0804">Transcription</keyword>
<dbReference type="SUPFAM" id="SSF48508">
    <property type="entry name" value="Nuclear receptor ligand-binding domain"/>
    <property type="match status" value="1"/>
</dbReference>
<evidence type="ECO:0000256" key="1">
    <source>
        <dbReference type="ARBA" id="ARBA00004123"/>
    </source>
</evidence>
<dbReference type="GO" id="GO:0000122">
    <property type="term" value="P:negative regulation of transcription by RNA polymerase II"/>
    <property type="evidence" value="ECO:0007669"/>
    <property type="project" value="TreeGrafter"/>
</dbReference>
<dbReference type="PANTHER" id="PTHR24081:SF11">
    <property type="entry name" value="NR LBD DOMAIN-CONTAINING PROTEIN"/>
    <property type="match status" value="1"/>
</dbReference>
<evidence type="ECO:0000256" key="7">
    <source>
        <dbReference type="SAM" id="MobiDB-lite"/>
    </source>
</evidence>
<dbReference type="GO" id="GO:0005634">
    <property type="term" value="C:nucleus"/>
    <property type="evidence" value="ECO:0007669"/>
    <property type="project" value="UniProtKB-SubCell"/>
</dbReference>
<dbReference type="InterPro" id="IPR033544">
    <property type="entry name" value="NR0B1/2"/>
</dbReference>